<name>A0A8H7D0W7_9AGAR</name>
<proteinExistence type="predicted"/>
<sequence>MFKLPAARHSARRLQAASKPLERQLYTLPVCSRAVSITRLQGNILQRQCIRNLPSRLNICPSYSTLPQGENKAQNPQTDDDRALALLEGISQQILSYTLPADESDRLRISYSLIYEMTRYLARHGDDSAAYLSVFMNSEAPPWLRHRPSPEVRVPIDGICCSCSLHNSVIFFAPRGAPGDI</sequence>
<dbReference type="AlphaFoldDB" id="A0A8H7D0W7"/>
<dbReference type="EMBL" id="JACAZH010000011">
    <property type="protein sequence ID" value="KAF7354628.1"/>
    <property type="molecule type" value="Genomic_DNA"/>
</dbReference>
<evidence type="ECO:0000313" key="1">
    <source>
        <dbReference type="EMBL" id="KAF7354628.1"/>
    </source>
</evidence>
<gene>
    <name evidence="1" type="ORF">MSAN_01376300</name>
</gene>
<evidence type="ECO:0000313" key="2">
    <source>
        <dbReference type="Proteomes" id="UP000623467"/>
    </source>
</evidence>
<dbReference type="Proteomes" id="UP000623467">
    <property type="component" value="Unassembled WGS sequence"/>
</dbReference>
<keyword evidence="2" id="KW-1185">Reference proteome</keyword>
<protein>
    <submittedName>
        <fullName evidence="1">Uncharacterized protein</fullName>
    </submittedName>
</protein>
<dbReference type="OrthoDB" id="3177611at2759"/>
<comment type="caution">
    <text evidence="1">The sequence shown here is derived from an EMBL/GenBank/DDBJ whole genome shotgun (WGS) entry which is preliminary data.</text>
</comment>
<organism evidence="1 2">
    <name type="scientific">Mycena sanguinolenta</name>
    <dbReference type="NCBI Taxonomy" id="230812"/>
    <lineage>
        <taxon>Eukaryota</taxon>
        <taxon>Fungi</taxon>
        <taxon>Dikarya</taxon>
        <taxon>Basidiomycota</taxon>
        <taxon>Agaricomycotina</taxon>
        <taxon>Agaricomycetes</taxon>
        <taxon>Agaricomycetidae</taxon>
        <taxon>Agaricales</taxon>
        <taxon>Marasmiineae</taxon>
        <taxon>Mycenaceae</taxon>
        <taxon>Mycena</taxon>
    </lineage>
</organism>
<reference evidence="1" key="1">
    <citation type="submission" date="2020-05" db="EMBL/GenBank/DDBJ databases">
        <title>Mycena genomes resolve the evolution of fungal bioluminescence.</title>
        <authorList>
            <person name="Tsai I.J."/>
        </authorList>
    </citation>
    <scope>NUCLEOTIDE SEQUENCE</scope>
    <source>
        <strain evidence="1">160909Yilan</strain>
    </source>
</reference>
<accession>A0A8H7D0W7</accession>